<dbReference type="Proteomes" id="UP000050360">
    <property type="component" value="Unassembled WGS sequence"/>
</dbReference>
<sequence length="140" mass="16249">MKRYKENNLEKNHYSDSSGLSGGQKAKLAYTILGSAIAYQFGLDSHQTKSKSFRFVVIDEAFSKSDEANSRYAMELFKKLNLQLLVVTPLDKIHIVEPYISSVHFVENNQNWNNSKVYTLPMQEYYEKKKEPKNLSHTYD</sequence>
<organism evidence="2 3">
    <name type="scientific">Candidatus Methanoperedens nitratireducens</name>
    <dbReference type="NCBI Taxonomy" id="1392998"/>
    <lineage>
        <taxon>Archaea</taxon>
        <taxon>Methanobacteriati</taxon>
        <taxon>Methanobacteriota</taxon>
        <taxon>Stenosarchaea group</taxon>
        <taxon>Methanomicrobia</taxon>
        <taxon>Methanosarcinales</taxon>
        <taxon>ANME-2 cluster</taxon>
        <taxon>Candidatus Methanoperedentaceae</taxon>
        <taxon>Candidatus Methanoperedens</taxon>
    </lineage>
</organism>
<evidence type="ECO:0000313" key="3">
    <source>
        <dbReference type="Proteomes" id="UP000050360"/>
    </source>
</evidence>
<gene>
    <name evidence="2" type="ORF">MPEBLZ_00680</name>
</gene>
<proteinExistence type="predicted"/>
<feature type="region of interest" description="Disordered" evidence="1">
    <location>
        <begin position="1"/>
        <end position="22"/>
    </location>
</feature>
<dbReference type="EMBL" id="LKCM01000061">
    <property type="protein sequence ID" value="KPQ44715.1"/>
    <property type="molecule type" value="Genomic_DNA"/>
</dbReference>
<dbReference type="PATRIC" id="fig|1719120.3.peg.746"/>
<feature type="compositionally biased region" description="Basic and acidic residues" evidence="1">
    <location>
        <begin position="1"/>
        <end position="14"/>
    </location>
</feature>
<dbReference type="InterPro" id="IPR027417">
    <property type="entry name" value="P-loop_NTPase"/>
</dbReference>
<evidence type="ECO:0000313" key="2">
    <source>
        <dbReference type="EMBL" id="KPQ44715.1"/>
    </source>
</evidence>
<name>A0A0P7ZKW6_9EURY</name>
<dbReference type="Pfam" id="PF13558">
    <property type="entry name" value="SbcC_Walker_B"/>
    <property type="match status" value="1"/>
</dbReference>
<dbReference type="Gene3D" id="3.40.50.300">
    <property type="entry name" value="P-loop containing nucleotide triphosphate hydrolases"/>
    <property type="match status" value="1"/>
</dbReference>
<reference evidence="2 3" key="1">
    <citation type="submission" date="2015-09" db="EMBL/GenBank/DDBJ databases">
        <title>A metagenomics-based metabolic model of nitrate-dependent anaerobic oxidation of methane by Methanoperedens-like archaea.</title>
        <authorList>
            <person name="Arshad A."/>
            <person name="Speth D.R."/>
            <person name="De Graaf R.M."/>
            <person name="Op Den Camp H.J."/>
            <person name="Jetten M.S."/>
            <person name="Welte C.U."/>
        </authorList>
    </citation>
    <scope>NUCLEOTIDE SEQUENCE [LARGE SCALE GENOMIC DNA]</scope>
</reference>
<protein>
    <recommendedName>
        <fullName evidence="4">Chromosome partition protein Smc</fullName>
    </recommendedName>
</protein>
<dbReference type="SUPFAM" id="SSF52540">
    <property type="entry name" value="P-loop containing nucleoside triphosphate hydrolases"/>
    <property type="match status" value="1"/>
</dbReference>
<dbReference type="AlphaFoldDB" id="A0A0P7ZKW6"/>
<comment type="caution">
    <text evidence="2">The sequence shown here is derived from an EMBL/GenBank/DDBJ whole genome shotgun (WGS) entry which is preliminary data.</text>
</comment>
<evidence type="ECO:0000256" key="1">
    <source>
        <dbReference type="SAM" id="MobiDB-lite"/>
    </source>
</evidence>
<evidence type="ECO:0008006" key="4">
    <source>
        <dbReference type="Google" id="ProtNLM"/>
    </source>
</evidence>
<accession>A0A0P7ZKW6</accession>